<accession>A0A2Z6RN76</accession>
<dbReference type="EMBL" id="BEXD01002369">
    <property type="protein sequence ID" value="GBB98071.1"/>
    <property type="molecule type" value="Genomic_DNA"/>
</dbReference>
<dbReference type="STRING" id="94130.A0A2Z6RN76"/>
<protein>
    <submittedName>
        <fullName evidence="2">Uncharacterized protein</fullName>
    </submittedName>
</protein>
<organism evidence="2 3">
    <name type="scientific">Rhizophagus clarus</name>
    <dbReference type="NCBI Taxonomy" id="94130"/>
    <lineage>
        <taxon>Eukaryota</taxon>
        <taxon>Fungi</taxon>
        <taxon>Fungi incertae sedis</taxon>
        <taxon>Mucoromycota</taxon>
        <taxon>Glomeromycotina</taxon>
        <taxon>Glomeromycetes</taxon>
        <taxon>Glomerales</taxon>
        <taxon>Glomeraceae</taxon>
        <taxon>Rhizophagus</taxon>
    </lineage>
</organism>
<keyword evidence="3" id="KW-1185">Reference proteome</keyword>
<name>A0A2Z6RN76_9GLOM</name>
<comment type="caution">
    <text evidence="2">The sequence shown here is derived from an EMBL/GenBank/DDBJ whole genome shotgun (WGS) entry which is preliminary data.</text>
</comment>
<evidence type="ECO:0000256" key="1">
    <source>
        <dbReference type="SAM" id="MobiDB-lite"/>
    </source>
</evidence>
<dbReference type="AlphaFoldDB" id="A0A2Z6RN76"/>
<dbReference type="Proteomes" id="UP000247702">
    <property type="component" value="Unassembled WGS sequence"/>
</dbReference>
<evidence type="ECO:0000313" key="3">
    <source>
        <dbReference type="Proteomes" id="UP000247702"/>
    </source>
</evidence>
<feature type="region of interest" description="Disordered" evidence="1">
    <location>
        <begin position="98"/>
        <end position="124"/>
    </location>
</feature>
<sequence length="124" mass="13636">MELFKSGDFTTSGFVGIPIFQTGFSNPSFQFPRNGPATPVAQKPWSSRLVSDINGGNVTVPDGQYQLLLKILRPFGNPNNRNDFVTWKSPIIEIIDPSNTSVSNQTTTQTTTKTGVSTKNQWRG</sequence>
<proteinExistence type="predicted"/>
<reference evidence="2 3" key="1">
    <citation type="submission" date="2017-11" db="EMBL/GenBank/DDBJ databases">
        <title>The genome of Rhizophagus clarus HR1 reveals common genetic basis of auxotrophy among arbuscular mycorrhizal fungi.</title>
        <authorList>
            <person name="Kobayashi Y."/>
        </authorList>
    </citation>
    <scope>NUCLEOTIDE SEQUENCE [LARGE SCALE GENOMIC DNA]</scope>
    <source>
        <strain evidence="2 3">HR1</strain>
    </source>
</reference>
<evidence type="ECO:0000313" key="2">
    <source>
        <dbReference type="EMBL" id="GBB98071.1"/>
    </source>
</evidence>
<gene>
    <name evidence="2" type="ORF">RclHR1_03130012</name>
</gene>